<dbReference type="Proteomes" id="UP001165960">
    <property type="component" value="Unassembled WGS sequence"/>
</dbReference>
<sequence length="54" mass="5916">MVGFIHWLGHTLVQTPNASTYAWLPEIEGLAEGMEDDSEGLAEEVEDDIEGLAE</sequence>
<organism evidence="1 2">
    <name type="scientific">Entomophthora muscae</name>
    <dbReference type="NCBI Taxonomy" id="34485"/>
    <lineage>
        <taxon>Eukaryota</taxon>
        <taxon>Fungi</taxon>
        <taxon>Fungi incertae sedis</taxon>
        <taxon>Zoopagomycota</taxon>
        <taxon>Entomophthoromycotina</taxon>
        <taxon>Entomophthoromycetes</taxon>
        <taxon>Entomophthorales</taxon>
        <taxon>Entomophthoraceae</taxon>
        <taxon>Entomophthora</taxon>
    </lineage>
</organism>
<name>A0ACC2TVJ5_9FUNG</name>
<keyword evidence="2" id="KW-1185">Reference proteome</keyword>
<accession>A0ACC2TVJ5</accession>
<evidence type="ECO:0000313" key="2">
    <source>
        <dbReference type="Proteomes" id="UP001165960"/>
    </source>
</evidence>
<comment type="caution">
    <text evidence="1">The sequence shown here is derived from an EMBL/GenBank/DDBJ whole genome shotgun (WGS) entry which is preliminary data.</text>
</comment>
<protein>
    <submittedName>
        <fullName evidence="1">Uncharacterized protein</fullName>
    </submittedName>
</protein>
<proteinExistence type="predicted"/>
<dbReference type="EMBL" id="QTSX02002141">
    <property type="protein sequence ID" value="KAJ9078649.1"/>
    <property type="molecule type" value="Genomic_DNA"/>
</dbReference>
<evidence type="ECO:0000313" key="1">
    <source>
        <dbReference type="EMBL" id="KAJ9078649.1"/>
    </source>
</evidence>
<reference evidence="1" key="1">
    <citation type="submission" date="2022-04" db="EMBL/GenBank/DDBJ databases">
        <title>Genome of the entomopathogenic fungus Entomophthora muscae.</title>
        <authorList>
            <person name="Elya C."/>
            <person name="Lovett B.R."/>
            <person name="Lee E."/>
            <person name="Macias A.M."/>
            <person name="Hajek A.E."/>
            <person name="De Bivort B.L."/>
            <person name="Kasson M.T."/>
            <person name="De Fine Licht H.H."/>
            <person name="Stajich J.E."/>
        </authorList>
    </citation>
    <scope>NUCLEOTIDE SEQUENCE</scope>
    <source>
        <strain evidence="1">Berkeley</strain>
    </source>
</reference>
<gene>
    <name evidence="1" type="ORF">DSO57_1004606</name>
</gene>